<evidence type="ECO:0000259" key="4">
    <source>
        <dbReference type="Pfam" id="PF12031"/>
    </source>
</evidence>
<dbReference type="GO" id="GO:0031491">
    <property type="term" value="F:nucleosome binding"/>
    <property type="evidence" value="ECO:0007669"/>
    <property type="project" value="TreeGrafter"/>
</dbReference>
<feature type="non-terminal residue" evidence="5">
    <location>
        <position position="1192"/>
    </location>
</feature>
<dbReference type="Proteomes" id="UP001177023">
    <property type="component" value="Unassembled WGS sequence"/>
</dbReference>
<gene>
    <name evidence="5" type="ORF">MSPICULIGERA_LOCUS16505</name>
</gene>
<feature type="compositionally biased region" description="Low complexity" evidence="3">
    <location>
        <begin position="211"/>
        <end position="228"/>
    </location>
</feature>
<feature type="compositionally biased region" description="Low complexity" evidence="3">
    <location>
        <begin position="25"/>
        <end position="43"/>
    </location>
</feature>
<dbReference type="PANTHER" id="PTHR12656">
    <property type="entry name" value="BRG-1 ASSOCIATED FACTOR 250 BAF250"/>
    <property type="match status" value="1"/>
</dbReference>
<dbReference type="GO" id="GO:0035060">
    <property type="term" value="C:brahma complex"/>
    <property type="evidence" value="ECO:0007669"/>
    <property type="project" value="InterPro"/>
</dbReference>
<reference evidence="5" key="1">
    <citation type="submission" date="2023-06" db="EMBL/GenBank/DDBJ databases">
        <authorList>
            <person name="Delattre M."/>
        </authorList>
    </citation>
    <scope>NUCLEOTIDE SEQUENCE</scope>
    <source>
        <strain evidence="5">AF72</strain>
    </source>
</reference>
<dbReference type="GO" id="GO:0045893">
    <property type="term" value="P:positive regulation of DNA-templated transcription"/>
    <property type="evidence" value="ECO:0007669"/>
    <property type="project" value="TreeGrafter"/>
</dbReference>
<organism evidence="5 6">
    <name type="scientific">Mesorhabditis spiculigera</name>
    <dbReference type="NCBI Taxonomy" id="96644"/>
    <lineage>
        <taxon>Eukaryota</taxon>
        <taxon>Metazoa</taxon>
        <taxon>Ecdysozoa</taxon>
        <taxon>Nematoda</taxon>
        <taxon>Chromadorea</taxon>
        <taxon>Rhabditida</taxon>
        <taxon>Rhabditina</taxon>
        <taxon>Rhabditomorpha</taxon>
        <taxon>Rhabditoidea</taxon>
        <taxon>Rhabditidae</taxon>
        <taxon>Mesorhabditinae</taxon>
        <taxon>Mesorhabditis</taxon>
    </lineage>
</organism>
<feature type="region of interest" description="Disordered" evidence="3">
    <location>
        <begin position="1056"/>
        <end position="1192"/>
    </location>
</feature>
<feature type="compositionally biased region" description="Pro residues" evidence="3">
    <location>
        <begin position="352"/>
        <end position="373"/>
    </location>
</feature>
<sequence>MAQGRVAATATWFPQNPQQGSGYLSVPSPYTTTHPSPRHSPTPAARYPSPSPYQQKPAVSPQPPPPQPQAISYGQYAVNYYHHHNMQREAYFRRSAAAAAAGQSSHYPAGFDWRMHYPYGHPPPGLQQVPPGYPHGYPGIPPGHPAYYQDARGPPPPGWPGYPHGMPPHMAPRPMPPNVEQPPQQQQPQQAQQQQQDVQASPSTQPPPTPSQSQTGPGTPAHVSQATTPAPPATPGQPGTPASVSGANLQVDQPGSRAPSAGPPPPATPDSTSRLSAGGDDRPPKEHGSLEIVKKANMPPNNGAPSPYYPGYPPPPQRGGPPIRPPYPGYPPQYAMGPQGQYMQQPQYWRGPPGPGYNGPPQPAGPQQPPPSAASPAQRYMPRTPGQGAPSPNPQQRPPTAPQPYPAPPSQQCTPRPAAPPAPAIVPAPARFSEQPPAPVQQQQQPLPFSQPHTFPPGCVEALPMSTRKRKRPVPKELIGSNPRRILMALRSGIELESIWALNMMSVHLAEENNSLRPNDWLPMLPPLIDHFAAALSLLWPDIFPLAEPTQLECKDVEVPSDKVLSKTLLSAKHSTPVTKELVGKKDKKSENYTNVTRTGRQVKFEDADMPEELKRSLCDELPARVVEDFYCELTYGDDRYPLGPLAARLAATMRRNVEAAAACKKNLFKRVCVSASEPEEPELKKSVKEEEPEDVKMECPLFYRDATPQEKLSGPIDFEAEVPKRSAIAEPEEALTNVANRALCISNALRSLSFHPAMEKHLAQCGPLLLLLSRFLRLEARQQPFVRLPRLSAVDNDGDEQTDLKRPLTMSDTDDELYVLRVETASQIREDVLTMLCHISGSLHLYDIPNTIAYNIMDGLLHWATSPLPCATDPRGEGNVSLRNYALEVLCKLCVTESNVDLLCATGPWPRLERLVIILSQLVNMNEETHVREFGIVVLNATVGVSAELCWVAAHQSPAIEHLISFIETADSNMHQVMQQHGMAALRGDPEMMGTSVGMLRRAASLLRQLSRAHNTSRLFAKHQNRLLQFTMSQLMDSRVAGMIADTLFAVQTSISDPDDNAKPLDFDGDDEGAYDVKKSIPDVDDYGGNEDSMDGERHINGDKEMSDNSNQGEDTMDSTTIQHNGNGIRSQNGEGSGSESGDSPRQEHANDVKGQTQPLKSQQAQQGSSPRPVPNGIHPRENGGGMTAVA</sequence>
<dbReference type="PANTHER" id="PTHR12656:SF5">
    <property type="entry name" value="TRITHORAX GROUP PROTEIN OSA"/>
    <property type="match status" value="1"/>
</dbReference>
<feature type="compositionally biased region" description="Polar residues" evidence="3">
    <location>
        <begin position="12"/>
        <end position="22"/>
    </location>
</feature>
<keyword evidence="2" id="KW-0539">Nucleus</keyword>
<feature type="compositionally biased region" description="Polar residues" evidence="3">
    <location>
        <begin position="243"/>
        <end position="253"/>
    </location>
</feature>
<proteinExistence type="predicted"/>
<feature type="compositionally biased region" description="Pro residues" evidence="3">
    <location>
        <begin position="391"/>
        <end position="409"/>
    </location>
</feature>
<feature type="compositionally biased region" description="Pro residues" evidence="3">
    <location>
        <begin position="417"/>
        <end position="426"/>
    </location>
</feature>
<evidence type="ECO:0000313" key="5">
    <source>
        <dbReference type="EMBL" id="CAJ0578245.1"/>
    </source>
</evidence>
<comment type="subcellular location">
    <subcellularLocation>
        <location evidence="1">Nucleus</location>
    </subcellularLocation>
</comment>
<feature type="compositionally biased region" description="Acidic residues" evidence="3">
    <location>
        <begin position="1084"/>
        <end position="1095"/>
    </location>
</feature>
<feature type="compositionally biased region" description="Pro residues" evidence="3">
    <location>
        <begin position="307"/>
        <end position="331"/>
    </location>
</feature>
<evidence type="ECO:0000256" key="1">
    <source>
        <dbReference type="ARBA" id="ARBA00004123"/>
    </source>
</evidence>
<accession>A0AA36D1B4</accession>
<dbReference type="InterPro" id="IPR016024">
    <property type="entry name" value="ARM-type_fold"/>
</dbReference>
<evidence type="ECO:0000256" key="3">
    <source>
        <dbReference type="SAM" id="MobiDB-lite"/>
    </source>
</evidence>
<dbReference type="InterPro" id="IPR033388">
    <property type="entry name" value="BAF250_C"/>
</dbReference>
<keyword evidence="6" id="KW-1185">Reference proteome</keyword>
<feature type="compositionally biased region" description="Basic and acidic residues" evidence="3">
    <location>
        <begin position="279"/>
        <end position="294"/>
    </location>
</feature>
<dbReference type="AlphaFoldDB" id="A0AA36D1B4"/>
<feature type="compositionally biased region" description="Basic and acidic residues" evidence="3">
    <location>
        <begin position="1144"/>
        <end position="1153"/>
    </location>
</feature>
<feature type="compositionally biased region" description="Low complexity" evidence="3">
    <location>
        <begin position="181"/>
        <end position="196"/>
    </location>
</feature>
<dbReference type="EMBL" id="CATQJA010002653">
    <property type="protein sequence ID" value="CAJ0578245.1"/>
    <property type="molecule type" value="Genomic_DNA"/>
</dbReference>
<feature type="compositionally biased region" description="Low complexity" evidence="3">
    <location>
        <begin position="332"/>
        <end position="348"/>
    </location>
</feature>
<feature type="compositionally biased region" description="Polar residues" evidence="3">
    <location>
        <begin position="1155"/>
        <end position="1171"/>
    </location>
</feature>
<dbReference type="GO" id="GO:0016514">
    <property type="term" value="C:SWI/SNF complex"/>
    <property type="evidence" value="ECO:0007669"/>
    <property type="project" value="InterPro"/>
</dbReference>
<dbReference type="GO" id="GO:0006357">
    <property type="term" value="P:regulation of transcription by RNA polymerase II"/>
    <property type="evidence" value="ECO:0007669"/>
    <property type="project" value="TreeGrafter"/>
</dbReference>
<feature type="region of interest" description="Disordered" evidence="3">
    <location>
        <begin position="1"/>
        <end position="71"/>
    </location>
</feature>
<feature type="domain" description="SWI/SNF-like complex subunit BAF250 C-terminal" evidence="4">
    <location>
        <begin position="739"/>
        <end position="1001"/>
    </location>
</feature>
<feature type="compositionally biased region" description="Polar residues" evidence="3">
    <location>
        <begin position="1109"/>
        <end position="1134"/>
    </location>
</feature>
<feature type="compositionally biased region" description="Low complexity" evidence="3">
    <location>
        <begin position="440"/>
        <end position="452"/>
    </location>
</feature>
<dbReference type="Pfam" id="PF12031">
    <property type="entry name" value="BAF250_C"/>
    <property type="match status" value="1"/>
</dbReference>
<dbReference type="SUPFAM" id="SSF48371">
    <property type="entry name" value="ARM repeat"/>
    <property type="match status" value="1"/>
</dbReference>
<feature type="compositionally biased region" description="Basic and acidic residues" evidence="3">
    <location>
        <begin position="1096"/>
        <end position="1108"/>
    </location>
</feature>
<feature type="region of interest" description="Disordered" evidence="3">
    <location>
        <begin position="125"/>
        <end position="453"/>
    </location>
</feature>
<protein>
    <recommendedName>
        <fullName evidence="4">SWI/SNF-like complex subunit BAF250 C-terminal domain-containing protein</fullName>
    </recommendedName>
</protein>
<dbReference type="GO" id="GO:0005654">
    <property type="term" value="C:nucleoplasm"/>
    <property type="evidence" value="ECO:0007669"/>
    <property type="project" value="TreeGrafter"/>
</dbReference>
<comment type="caution">
    <text evidence="5">The sequence shown here is derived from an EMBL/GenBank/DDBJ whole genome shotgun (WGS) entry which is preliminary data.</text>
</comment>
<dbReference type="InterPro" id="IPR021906">
    <property type="entry name" value="BAF250/Osa"/>
</dbReference>
<feature type="compositionally biased region" description="Pro residues" evidence="3">
    <location>
        <begin position="153"/>
        <end position="180"/>
    </location>
</feature>
<dbReference type="GO" id="GO:0071565">
    <property type="term" value="C:nBAF complex"/>
    <property type="evidence" value="ECO:0007669"/>
    <property type="project" value="TreeGrafter"/>
</dbReference>
<evidence type="ECO:0000256" key="2">
    <source>
        <dbReference type="ARBA" id="ARBA00023242"/>
    </source>
</evidence>
<name>A0AA36D1B4_9BILA</name>
<evidence type="ECO:0000313" key="6">
    <source>
        <dbReference type="Proteomes" id="UP001177023"/>
    </source>
</evidence>
<dbReference type="GO" id="GO:0006338">
    <property type="term" value="P:chromatin remodeling"/>
    <property type="evidence" value="ECO:0007669"/>
    <property type="project" value="InterPro"/>
</dbReference>